<dbReference type="EMBL" id="JBFXLQ010000066">
    <property type="protein sequence ID" value="KAL2862541.1"/>
    <property type="molecule type" value="Genomic_DNA"/>
</dbReference>
<keyword evidence="1" id="KW-0472">Membrane</keyword>
<evidence type="ECO:0000313" key="3">
    <source>
        <dbReference type="Proteomes" id="UP001610432"/>
    </source>
</evidence>
<name>A0ABR4LDM0_9EURO</name>
<dbReference type="RefSeq" id="XP_070881520.1">
    <property type="nucleotide sequence ID" value="XM_071026884.1"/>
</dbReference>
<dbReference type="Proteomes" id="UP001610432">
    <property type="component" value="Unassembled WGS sequence"/>
</dbReference>
<protein>
    <submittedName>
        <fullName evidence="2">Uncharacterized protein</fullName>
    </submittedName>
</protein>
<evidence type="ECO:0000313" key="2">
    <source>
        <dbReference type="EMBL" id="KAL2862541.1"/>
    </source>
</evidence>
<dbReference type="GeneID" id="98141956"/>
<gene>
    <name evidence="2" type="ORF">BJX67DRAFT_296340</name>
</gene>
<feature type="transmembrane region" description="Helical" evidence="1">
    <location>
        <begin position="25"/>
        <end position="47"/>
    </location>
</feature>
<reference evidence="2 3" key="1">
    <citation type="submission" date="2024-07" db="EMBL/GenBank/DDBJ databases">
        <title>Section-level genome sequencing and comparative genomics of Aspergillus sections Usti and Cavernicolus.</title>
        <authorList>
            <consortium name="Lawrence Berkeley National Laboratory"/>
            <person name="Nybo J.L."/>
            <person name="Vesth T.C."/>
            <person name="Theobald S."/>
            <person name="Frisvad J.C."/>
            <person name="Larsen T.O."/>
            <person name="Kjaerboelling I."/>
            <person name="Rothschild-Mancinelli K."/>
            <person name="Lyhne E.K."/>
            <person name="Kogle M.E."/>
            <person name="Barry K."/>
            <person name="Clum A."/>
            <person name="Na H."/>
            <person name="Ledsgaard L."/>
            <person name="Lin J."/>
            <person name="Lipzen A."/>
            <person name="Kuo A."/>
            <person name="Riley R."/>
            <person name="Mondo S."/>
            <person name="Labutti K."/>
            <person name="Haridas S."/>
            <person name="Pangalinan J."/>
            <person name="Salamov A.A."/>
            <person name="Simmons B.A."/>
            <person name="Magnuson J.K."/>
            <person name="Chen J."/>
            <person name="Drula E."/>
            <person name="Henrissat B."/>
            <person name="Wiebenga A."/>
            <person name="Lubbers R.J."/>
            <person name="Gomes A.C."/>
            <person name="Macurrencykelacurrency M.R."/>
            <person name="Stajich J."/>
            <person name="Grigoriev I.V."/>
            <person name="Mortensen U.H."/>
            <person name="De Vries R.P."/>
            <person name="Baker S.E."/>
            <person name="Andersen M.R."/>
        </authorList>
    </citation>
    <scope>NUCLEOTIDE SEQUENCE [LARGE SCALE GENOMIC DNA]</scope>
    <source>
        <strain evidence="2 3">CBS 449.75</strain>
    </source>
</reference>
<accession>A0ABR4LDM0</accession>
<organism evidence="2 3">
    <name type="scientific">Aspergillus lucknowensis</name>
    <dbReference type="NCBI Taxonomy" id="176173"/>
    <lineage>
        <taxon>Eukaryota</taxon>
        <taxon>Fungi</taxon>
        <taxon>Dikarya</taxon>
        <taxon>Ascomycota</taxon>
        <taxon>Pezizomycotina</taxon>
        <taxon>Eurotiomycetes</taxon>
        <taxon>Eurotiomycetidae</taxon>
        <taxon>Eurotiales</taxon>
        <taxon>Aspergillaceae</taxon>
        <taxon>Aspergillus</taxon>
        <taxon>Aspergillus subgen. Nidulantes</taxon>
    </lineage>
</organism>
<keyword evidence="3" id="KW-1185">Reference proteome</keyword>
<keyword evidence="1" id="KW-0812">Transmembrane</keyword>
<proteinExistence type="predicted"/>
<evidence type="ECO:0000256" key="1">
    <source>
        <dbReference type="SAM" id="Phobius"/>
    </source>
</evidence>
<comment type="caution">
    <text evidence="2">The sequence shown here is derived from an EMBL/GenBank/DDBJ whole genome shotgun (WGS) entry which is preliminary data.</text>
</comment>
<keyword evidence="1" id="KW-1133">Transmembrane helix</keyword>
<sequence length="66" mass="7921">MVTSSLPTVNDLGHPALYEDWPVLLLYYLLILLQSFLHFASLIQLFFPNMAILKVYWRLPHRYKYH</sequence>